<dbReference type="PROSITE" id="PS00676">
    <property type="entry name" value="SIGMA54_INTERACT_2"/>
    <property type="match status" value="1"/>
</dbReference>
<dbReference type="PROSITE" id="PS00688">
    <property type="entry name" value="SIGMA54_INTERACT_3"/>
    <property type="match status" value="1"/>
</dbReference>
<dbReference type="PROSITE" id="PS50110">
    <property type="entry name" value="RESPONSE_REGULATORY"/>
    <property type="match status" value="1"/>
</dbReference>
<dbReference type="InterPro" id="IPR003593">
    <property type="entry name" value="AAA+_ATPase"/>
</dbReference>
<accession>A0ABX7MWT9</accession>
<dbReference type="SMART" id="SM00382">
    <property type="entry name" value="AAA"/>
    <property type="match status" value="1"/>
</dbReference>
<evidence type="ECO:0000259" key="8">
    <source>
        <dbReference type="PROSITE" id="PS50045"/>
    </source>
</evidence>
<reference evidence="10 11" key="1">
    <citation type="submission" date="2021-02" db="EMBL/GenBank/DDBJ databases">
        <title>De Novo genome assembly of isolated myxobacteria.</title>
        <authorList>
            <person name="Stevens D.C."/>
        </authorList>
    </citation>
    <scope>NUCLEOTIDE SEQUENCE [LARGE SCALE GENOMIC DNA]</scope>
    <source>
        <strain evidence="10 11">SCHIC003</strain>
    </source>
</reference>
<keyword evidence="2" id="KW-0067">ATP-binding</keyword>
<dbReference type="InterPro" id="IPR025944">
    <property type="entry name" value="Sigma_54_int_dom_CS"/>
</dbReference>
<sequence>MTDANTPPSRGRILVVDDQRNMRATTALLLRAENYTVFEAGTGDEALGHLAGGSMDLLLTDLKMEPMDGLTLLRRALEVAPRLQIIMMTAFGSIESAVEAMRLGAYDYVTKPFKESELRYRVERALERARLLRDVDNLATDFNQRHGLSALVGRSAAMRDLTARLMRVAQSDATVLIQGESGTGKELVARALHAHSRRKSRSFVPVNCAAISETLLESELFGHAKGAFTGAVKTRRGLFEEADGGTLFIDEVTETSPTFQSKLLRALQEGEVRRVGESTALRVDVRTVAATNRDIELEVREKRFRQDLYYRLNVVTLRVPPLRERLEDVPALAEHFLERANARSPNPRRLSAAAVTHLMGYDFPGNVRELENLVEQAAALAEADELLPEDFPLRQARLTPPTGGASSTATSDGPQGLVSSGSGGPTLAQVVEDAERRAIAQSLERHGVDLARVADELGVSSTTLWRKMKRLNLRPPSDVARE</sequence>
<feature type="domain" description="Sigma-54 factor interaction" evidence="8">
    <location>
        <begin position="151"/>
        <end position="379"/>
    </location>
</feature>
<organism evidence="10 11">
    <name type="scientific">Myxococcus landrumensis</name>
    <dbReference type="NCBI Taxonomy" id="2813577"/>
    <lineage>
        <taxon>Bacteria</taxon>
        <taxon>Pseudomonadati</taxon>
        <taxon>Myxococcota</taxon>
        <taxon>Myxococcia</taxon>
        <taxon>Myxococcales</taxon>
        <taxon>Cystobacterineae</taxon>
        <taxon>Myxococcaceae</taxon>
        <taxon>Myxococcus</taxon>
    </lineage>
</organism>
<evidence type="ECO:0000313" key="10">
    <source>
        <dbReference type="EMBL" id="QSQ10895.1"/>
    </source>
</evidence>
<feature type="compositionally biased region" description="Polar residues" evidence="7">
    <location>
        <begin position="404"/>
        <end position="420"/>
    </location>
</feature>
<gene>
    <name evidence="10" type="ORF">JY572_20930</name>
</gene>
<dbReference type="SMART" id="SM00448">
    <property type="entry name" value="REC"/>
    <property type="match status" value="1"/>
</dbReference>
<dbReference type="Gene3D" id="1.10.8.60">
    <property type="match status" value="1"/>
</dbReference>
<keyword evidence="4" id="KW-0238">DNA-binding</keyword>
<dbReference type="Gene3D" id="1.10.10.60">
    <property type="entry name" value="Homeodomain-like"/>
    <property type="match status" value="1"/>
</dbReference>
<dbReference type="Gene3D" id="3.40.50.300">
    <property type="entry name" value="P-loop containing nucleotide triphosphate hydrolases"/>
    <property type="match status" value="1"/>
</dbReference>
<dbReference type="InterPro" id="IPR027417">
    <property type="entry name" value="P-loop_NTPase"/>
</dbReference>
<dbReference type="Proteomes" id="UP000663090">
    <property type="component" value="Chromosome"/>
</dbReference>
<dbReference type="Pfam" id="PF00072">
    <property type="entry name" value="Response_reg"/>
    <property type="match status" value="1"/>
</dbReference>
<feature type="domain" description="Response regulatory" evidence="9">
    <location>
        <begin position="12"/>
        <end position="126"/>
    </location>
</feature>
<dbReference type="SUPFAM" id="SSF52540">
    <property type="entry name" value="P-loop containing nucleoside triphosphate hydrolases"/>
    <property type="match status" value="1"/>
</dbReference>
<evidence type="ECO:0000259" key="9">
    <source>
        <dbReference type="PROSITE" id="PS50110"/>
    </source>
</evidence>
<evidence type="ECO:0000256" key="6">
    <source>
        <dbReference type="PROSITE-ProRule" id="PRU00169"/>
    </source>
</evidence>
<feature type="modified residue" description="4-aspartylphosphate" evidence="6">
    <location>
        <position position="61"/>
    </location>
</feature>
<dbReference type="SUPFAM" id="SSF52172">
    <property type="entry name" value="CheY-like"/>
    <property type="match status" value="1"/>
</dbReference>
<dbReference type="Gene3D" id="3.40.50.2300">
    <property type="match status" value="1"/>
</dbReference>
<dbReference type="PROSITE" id="PS00675">
    <property type="entry name" value="SIGMA54_INTERACT_1"/>
    <property type="match status" value="1"/>
</dbReference>
<evidence type="ECO:0000256" key="3">
    <source>
        <dbReference type="ARBA" id="ARBA00023015"/>
    </source>
</evidence>
<name>A0ABX7MWT9_9BACT</name>
<dbReference type="SUPFAM" id="SSF46689">
    <property type="entry name" value="Homeodomain-like"/>
    <property type="match status" value="1"/>
</dbReference>
<dbReference type="InterPro" id="IPR025662">
    <property type="entry name" value="Sigma_54_int_dom_ATP-bd_1"/>
</dbReference>
<evidence type="ECO:0000256" key="1">
    <source>
        <dbReference type="ARBA" id="ARBA00022741"/>
    </source>
</evidence>
<evidence type="ECO:0000313" key="11">
    <source>
        <dbReference type="Proteomes" id="UP000663090"/>
    </source>
</evidence>
<dbReference type="InterPro" id="IPR058031">
    <property type="entry name" value="AAA_lid_NorR"/>
</dbReference>
<dbReference type="Pfam" id="PF00158">
    <property type="entry name" value="Sigma54_activat"/>
    <property type="match status" value="1"/>
</dbReference>
<protein>
    <submittedName>
        <fullName evidence="10">Sigma-54-dependent Fis family transcriptional regulator</fullName>
    </submittedName>
</protein>
<keyword evidence="11" id="KW-1185">Reference proteome</keyword>
<dbReference type="PROSITE" id="PS50045">
    <property type="entry name" value="SIGMA54_INTERACT_4"/>
    <property type="match status" value="1"/>
</dbReference>
<evidence type="ECO:0000256" key="4">
    <source>
        <dbReference type="ARBA" id="ARBA00023125"/>
    </source>
</evidence>
<proteinExistence type="predicted"/>
<dbReference type="InterPro" id="IPR009057">
    <property type="entry name" value="Homeodomain-like_sf"/>
</dbReference>
<evidence type="ECO:0000256" key="5">
    <source>
        <dbReference type="ARBA" id="ARBA00023163"/>
    </source>
</evidence>
<keyword evidence="6" id="KW-0597">Phosphoprotein</keyword>
<dbReference type="EMBL" id="CP071091">
    <property type="protein sequence ID" value="QSQ10895.1"/>
    <property type="molecule type" value="Genomic_DNA"/>
</dbReference>
<dbReference type="PRINTS" id="PR01590">
    <property type="entry name" value="HTHFIS"/>
</dbReference>
<dbReference type="InterPro" id="IPR001789">
    <property type="entry name" value="Sig_transdc_resp-reg_receiver"/>
</dbReference>
<keyword evidence="3" id="KW-0805">Transcription regulation</keyword>
<evidence type="ECO:0000256" key="7">
    <source>
        <dbReference type="SAM" id="MobiDB-lite"/>
    </source>
</evidence>
<dbReference type="InterPro" id="IPR002197">
    <property type="entry name" value="HTH_Fis"/>
</dbReference>
<dbReference type="PANTHER" id="PTHR32071:SF113">
    <property type="entry name" value="ALGINATE BIOSYNTHESIS TRANSCRIPTIONAL REGULATORY PROTEIN ALGB"/>
    <property type="match status" value="1"/>
</dbReference>
<dbReference type="InterPro" id="IPR025943">
    <property type="entry name" value="Sigma_54_int_dom_ATP-bd_2"/>
</dbReference>
<dbReference type="InterPro" id="IPR011006">
    <property type="entry name" value="CheY-like_superfamily"/>
</dbReference>
<dbReference type="RefSeq" id="WP_206712655.1">
    <property type="nucleotide sequence ID" value="NZ_CP071091.1"/>
</dbReference>
<keyword evidence="1" id="KW-0547">Nucleotide-binding</keyword>
<evidence type="ECO:0000256" key="2">
    <source>
        <dbReference type="ARBA" id="ARBA00022840"/>
    </source>
</evidence>
<keyword evidence="5" id="KW-0804">Transcription</keyword>
<dbReference type="PANTHER" id="PTHR32071">
    <property type="entry name" value="TRANSCRIPTIONAL REGULATORY PROTEIN"/>
    <property type="match status" value="1"/>
</dbReference>
<dbReference type="InterPro" id="IPR002078">
    <property type="entry name" value="Sigma_54_int"/>
</dbReference>
<feature type="region of interest" description="Disordered" evidence="7">
    <location>
        <begin position="395"/>
        <end position="426"/>
    </location>
</feature>
<dbReference type="CDD" id="cd00009">
    <property type="entry name" value="AAA"/>
    <property type="match status" value="1"/>
</dbReference>
<dbReference type="Pfam" id="PF25601">
    <property type="entry name" value="AAA_lid_14"/>
    <property type="match status" value="1"/>
</dbReference>
<dbReference type="Pfam" id="PF02954">
    <property type="entry name" value="HTH_8"/>
    <property type="match status" value="1"/>
</dbReference>